<dbReference type="InterPro" id="IPR043128">
    <property type="entry name" value="Rev_trsase/Diguanyl_cyclase"/>
</dbReference>
<dbReference type="PANTHER" id="PTHR37984">
    <property type="entry name" value="PROTEIN CBG26694"/>
    <property type="match status" value="1"/>
</dbReference>
<dbReference type="Gene3D" id="3.10.10.10">
    <property type="entry name" value="HIV Type 1 Reverse Transcriptase, subunit A, domain 1"/>
    <property type="match status" value="1"/>
</dbReference>
<keyword evidence="2" id="KW-1185">Reference proteome</keyword>
<name>A0A9Q3GMR8_9BASI</name>
<dbReference type="SUPFAM" id="SSF56672">
    <property type="entry name" value="DNA/RNA polymerases"/>
    <property type="match status" value="1"/>
</dbReference>
<dbReference type="Proteomes" id="UP000765509">
    <property type="component" value="Unassembled WGS sequence"/>
</dbReference>
<evidence type="ECO:0008006" key="3">
    <source>
        <dbReference type="Google" id="ProtNLM"/>
    </source>
</evidence>
<proteinExistence type="predicted"/>
<dbReference type="InterPro" id="IPR050951">
    <property type="entry name" value="Retrovirus_Pol_polyprotein"/>
</dbReference>
<comment type="caution">
    <text evidence="1">The sequence shown here is derived from an EMBL/GenBank/DDBJ whole genome shotgun (WGS) entry which is preliminary data.</text>
</comment>
<protein>
    <recommendedName>
        <fullName evidence="3">Reverse transcriptase domain-containing protein</fullName>
    </recommendedName>
</protein>
<reference evidence="1" key="1">
    <citation type="submission" date="2021-03" db="EMBL/GenBank/DDBJ databases">
        <title>Draft genome sequence of rust myrtle Austropuccinia psidii MF-1, a brazilian biotype.</title>
        <authorList>
            <person name="Quecine M.C."/>
            <person name="Pachon D.M.R."/>
            <person name="Bonatelli M.L."/>
            <person name="Correr F.H."/>
            <person name="Franceschini L.M."/>
            <person name="Leite T.F."/>
            <person name="Margarido G.R.A."/>
            <person name="Almeida C.A."/>
            <person name="Ferrarezi J.A."/>
            <person name="Labate C.A."/>
        </authorList>
    </citation>
    <scope>NUCLEOTIDE SEQUENCE</scope>
    <source>
        <strain evidence="1">MF-1</strain>
    </source>
</reference>
<evidence type="ECO:0000313" key="2">
    <source>
        <dbReference type="Proteomes" id="UP000765509"/>
    </source>
</evidence>
<dbReference type="PANTHER" id="PTHR37984:SF5">
    <property type="entry name" value="PROTEIN NYNRIN-LIKE"/>
    <property type="match status" value="1"/>
</dbReference>
<dbReference type="Gene3D" id="3.30.70.270">
    <property type="match status" value="1"/>
</dbReference>
<dbReference type="InterPro" id="IPR043502">
    <property type="entry name" value="DNA/RNA_pol_sf"/>
</dbReference>
<evidence type="ECO:0000313" key="1">
    <source>
        <dbReference type="EMBL" id="MBW0473348.1"/>
    </source>
</evidence>
<dbReference type="AlphaFoldDB" id="A0A9Q3GMR8"/>
<organism evidence="1 2">
    <name type="scientific">Austropuccinia psidii MF-1</name>
    <dbReference type="NCBI Taxonomy" id="1389203"/>
    <lineage>
        <taxon>Eukaryota</taxon>
        <taxon>Fungi</taxon>
        <taxon>Dikarya</taxon>
        <taxon>Basidiomycota</taxon>
        <taxon>Pucciniomycotina</taxon>
        <taxon>Pucciniomycetes</taxon>
        <taxon>Pucciniales</taxon>
        <taxon>Sphaerophragmiaceae</taxon>
        <taxon>Austropuccinia</taxon>
    </lineage>
</organism>
<dbReference type="OrthoDB" id="2286242at2759"/>
<accession>A0A9Q3GMR8</accession>
<dbReference type="EMBL" id="AVOT02003384">
    <property type="protein sequence ID" value="MBW0473348.1"/>
    <property type="molecule type" value="Genomic_DNA"/>
</dbReference>
<sequence length="181" mass="20901">MEQKLIDLLFEYKSSFLTDKEPPGAMIGNEVDILLNVEKLYPPFLRRPAYSASPIARGALEVHIEELMDLRLLNKIVHNEQVGVTTCVIITWNNGKSRMVGDFRASNTYTIPYRHPIPRIHEKLTQSSQAKLITAMDALNWFHQNVSTDNSRKLLMIILHFTLDEYLRMPFGIKMHLPIIK</sequence>
<gene>
    <name evidence="1" type="ORF">O181_013063</name>
</gene>